<dbReference type="RefSeq" id="WP_110142132.1">
    <property type="nucleotide sequence ID" value="NZ_QHJG01000010.1"/>
</dbReference>
<organism evidence="2 4">
    <name type="scientific">Legionella qingyii</name>
    <dbReference type="NCBI Taxonomy" id="2184757"/>
    <lineage>
        <taxon>Bacteria</taxon>
        <taxon>Pseudomonadati</taxon>
        <taxon>Pseudomonadota</taxon>
        <taxon>Gammaproteobacteria</taxon>
        <taxon>Legionellales</taxon>
        <taxon>Legionellaceae</taxon>
        <taxon>Legionella</taxon>
    </lineage>
</organism>
<comment type="caution">
    <text evidence="2">The sequence shown here is derived from an EMBL/GenBank/DDBJ whole genome shotgun (WGS) entry which is preliminary data.</text>
</comment>
<evidence type="ECO:0000313" key="5">
    <source>
        <dbReference type="Proteomes" id="UP000287374"/>
    </source>
</evidence>
<feature type="compositionally biased region" description="Basic and acidic residues" evidence="1">
    <location>
        <begin position="134"/>
        <end position="143"/>
    </location>
</feature>
<sequence length="155" mass="17916">MIYVTIPSGMVFKKIAVQQNNSNETEQISDCFVTPEEGTIIDLQNLVKEALRTNSRRKNCINLKDITIYLNKPPATSELFLAYTPNHNGKHPTEIEPKVITGREAHQYDPKQYTRYGSFWYQQIHLSADRQSEIEEKMSEQKANRRHIGYSPLST</sequence>
<name>A0A317U4I9_9GAMM</name>
<gene>
    <name evidence="2" type="ORF">DGG96_07555</name>
    <name evidence="3" type="ORF">ELY20_09930</name>
</gene>
<evidence type="ECO:0000313" key="2">
    <source>
        <dbReference type="EMBL" id="PWY56188.1"/>
    </source>
</evidence>
<protein>
    <submittedName>
        <fullName evidence="2">Permease</fullName>
    </submittedName>
</protein>
<dbReference type="Proteomes" id="UP000247152">
    <property type="component" value="Unassembled WGS sequence"/>
</dbReference>
<dbReference type="EMBL" id="QHJG01000010">
    <property type="protein sequence ID" value="PWY56188.1"/>
    <property type="molecule type" value="Genomic_DNA"/>
</dbReference>
<evidence type="ECO:0000313" key="3">
    <source>
        <dbReference type="EMBL" id="RUR22215.1"/>
    </source>
</evidence>
<evidence type="ECO:0000256" key="1">
    <source>
        <dbReference type="SAM" id="MobiDB-lite"/>
    </source>
</evidence>
<proteinExistence type="predicted"/>
<dbReference type="AlphaFoldDB" id="A0A317U4I9"/>
<reference evidence="2 4" key="1">
    <citation type="submission" date="2018-05" db="EMBL/GenBank/DDBJ databases">
        <title>Legionella qingyii sp.nov., whole genome shotgun sequence.</title>
        <authorList>
            <person name="Wu H."/>
            <person name="Zhu Q."/>
            <person name="Hu C."/>
        </authorList>
    </citation>
    <scope>NUCLEOTIDE SEQUENCE [LARGE SCALE GENOMIC DNA]</scope>
    <source>
        <strain evidence="2 4">HEB18</strain>
    </source>
</reference>
<keyword evidence="5" id="KW-1185">Reference proteome</keyword>
<dbReference type="Proteomes" id="UP000287374">
    <property type="component" value="Unassembled WGS sequence"/>
</dbReference>
<feature type="region of interest" description="Disordered" evidence="1">
    <location>
        <begin position="134"/>
        <end position="155"/>
    </location>
</feature>
<evidence type="ECO:0000313" key="4">
    <source>
        <dbReference type="Proteomes" id="UP000247152"/>
    </source>
</evidence>
<reference evidence="3 5" key="2">
    <citation type="submission" date="2018-12" db="EMBL/GenBank/DDBJ databases">
        <title>Legionella sp,whole genome shotgun sequence.</title>
        <authorList>
            <person name="Wu H."/>
        </authorList>
    </citation>
    <scope>NUCLEOTIDE SEQUENCE [LARGE SCALE GENOMIC DNA]</scope>
    <source>
        <strain evidence="5">km489</strain>
        <strain evidence="3">Km489</strain>
    </source>
</reference>
<dbReference type="EMBL" id="RZGX01000012">
    <property type="protein sequence ID" value="RUR22215.1"/>
    <property type="molecule type" value="Genomic_DNA"/>
</dbReference>
<dbReference type="OrthoDB" id="5647175at2"/>
<accession>A0A317U4I9</accession>